<name>A0A9Q0JEW3_9ROSI</name>
<dbReference type="AlphaFoldDB" id="A0A9Q0JEW3"/>
<comment type="caution">
    <text evidence="1">The sequence shown here is derived from an EMBL/GenBank/DDBJ whole genome shotgun (WGS) entry which is preliminary data.</text>
</comment>
<proteinExistence type="predicted"/>
<evidence type="ECO:0000313" key="1">
    <source>
        <dbReference type="EMBL" id="KAJ4839113.1"/>
    </source>
</evidence>
<dbReference type="EMBL" id="JAKUCV010003393">
    <property type="protein sequence ID" value="KAJ4839113.1"/>
    <property type="molecule type" value="Genomic_DNA"/>
</dbReference>
<dbReference type="Proteomes" id="UP001141552">
    <property type="component" value="Unassembled WGS sequence"/>
</dbReference>
<accession>A0A9Q0JEW3</accession>
<protein>
    <submittedName>
        <fullName evidence="1">Uncharacterized protein</fullName>
    </submittedName>
</protein>
<reference evidence="1" key="2">
    <citation type="journal article" date="2023" name="Plants (Basel)">
        <title>Annotation of the Turnera subulata (Passifloraceae) Draft Genome Reveals the S-Locus Evolved after the Divergence of Turneroideae from Passifloroideae in a Stepwise Manner.</title>
        <authorList>
            <person name="Henning P.M."/>
            <person name="Roalson E.H."/>
            <person name="Mir W."/>
            <person name="McCubbin A.G."/>
            <person name="Shore J.S."/>
        </authorList>
    </citation>
    <scope>NUCLEOTIDE SEQUENCE</scope>
    <source>
        <strain evidence="1">F60SS</strain>
    </source>
</reference>
<evidence type="ECO:0000313" key="2">
    <source>
        <dbReference type="Proteomes" id="UP001141552"/>
    </source>
</evidence>
<sequence length="165" mass="18202">MFRVVRCLFCGGGGGTKRRSESPETGIHTARDVIGAYMIQGTDAATFAYNSVAQSGLLDALSFCIIGSVPGFQGRTAMEEKQEKRSMQNAEMKACQQVCLIKKMLGKSEGDQAAIETAGIVCSEACAKMIYLIDQKDFFQLPWKEDKDHRNLKKLLTALNQYFKA</sequence>
<reference evidence="1" key="1">
    <citation type="submission" date="2022-02" db="EMBL/GenBank/DDBJ databases">
        <authorList>
            <person name="Henning P.M."/>
            <person name="McCubbin A.G."/>
            <person name="Shore J.S."/>
        </authorList>
    </citation>
    <scope>NUCLEOTIDE SEQUENCE</scope>
    <source>
        <strain evidence="1">F60SS</strain>
        <tissue evidence="1">Leaves</tissue>
    </source>
</reference>
<gene>
    <name evidence="1" type="ORF">Tsubulata_014923</name>
</gene>
<organism evidence="1 2">
    <name type="scientific">Turnera subulata</name>
    <dbReference type="NCBI Taxonomy" id="218843"/>
    <lineage>
        <taxon>Eukaryota</taxon>
        <taxon>Viridiplantae</taxon>
        <taxon>Streptophyta</taxon>
        <taxon>Embryophyta</taxon>
        <taxon>Tracheophyta</taxon>
        <taxon>Spermatophyta</taxon>
        <taxon>Magnoliopsida</taxon>
        <taxon>eudicotyledons</taxon>
        <taxon>Gunneridae</taxon>
        <taxon>Pentapetalae</taxon>
        <taxon>rosids</taxon>
        <taxon>fabids</taxon>
        <taxon>Malpighiales</taxon>
        <taxon>Passifloraceae</taxon>
        <taxon>Turnera</taxon>
    </lineage>
</organism>
<keyword evidence="2" id="KW-1185">Reference proteome</keyword>